<dbReference type="OrthoDB" id="9808735at2"/>
<dbReference type="CDD" id="cd02947">
    <property type="entry name" value="TRX_family"/>
    <property type="match status" value="1"/>
</dbReference>
<dbReference type="PROSITE" id="PS51257">
    <property type="entry name" value="PROKAR_LIPOPROTEIN"/>
    <property type="match status" value="1"/>
</dbReference>
<feature type="signal peptide" evidence="5">
    <location>
        <begin position="1"/>
        <end position="20"/>
    </location>
</feature>
<keyword evidence="5" id="KW-0732">Signal</keyword>
<accession>A0A1H6AK04</accession>
<feature type="domain" description="Rhodanese" evidence="6">
    <location>
        <begin position="40"/>
        <end position="130"/>
    </location>
</feature>
<evidence type="ECO:0000256" key="1">
    <source>
        <dbReference type="ARBA" id="ARBA00022448"/>
    </source>
</evidence>
<dbReference type="Pfam" id="PF00085">
    <property type="entry name" value="Thioredoxin"/>
    <property type="match status" value="1"/>
</dbReference>
<name>A0A1H6AK04_9FLAO</name>
<protein>
    <submittedName>
        <fullName evidence="8">Thioredoxin</fullName>
    </submittedName>
</protein>
<dbReference type="InterPro" id="IPR001763">
    <property type="entry name" value="Rhodanese-like_dom"/>
</dbReference>
<evidence type="ECO:0000256" key="4">
    <source>
        <dbReference type="ARBA" id="ARBA00023284"/>
    </source>
</evidence>
<dbReference type="InterPro" id="IPR017937">
    <property type="entry name" value="Thioredoxin_CS"/>
</dbReference>
<keyword evidence="9" id="KW-1185">Reference proteome</keyword>
<organism evidence="8 9">
    <name type="scientific">Flavobacterium urumqiense</name>
    <dbReference type="NCBI Taxonomy" id="935224"/>
    <lineage>
        <taxon>Bacteria</taxon>
        <taxon>Pseudomonadati</taxon>
        <taxon>Bacteroidota</taxon>
        <taxon>Flavobacteriia</taxon>
        <taxon>Flavobacteriales</taxon>
        <taxon>Flavobacteriaceae</taxon>
        <taxon>Flavobacterium</taxon>
    </lineage>
</organism>
<feature type="domain" description="Thioredoxin" evidence="7">
    <location>
        <begin position="122"/>
        <end position="232"/>
    </location>
</feature>
<evidence type="ECO:0000256" key="2">
    <source>
        <dbReference type="ARBA" id="ARBA00022982"/>
    </source>
</evidence>
<keyword evidence="2" id="KW-0249">Electron transport</keyword>
<dbReference type="SUPFAM" id="SSF52821">
    <property type="entry name" value="Rhodanese/Cell cycle control phosphatase"/>
    <property type="match status" value="1"/>
</dbReference>
<evidence type="ECO:0000259" key="7">
    <source>
        <dbReference type="PROSITE" id="PS51352"/>
    </source>
</evidence>
<evidence type="ECO:0000313" key="9">
    <source>
        <dbReference type="Proteomes" id="UP000236737"/>
    </source>
</evidence>
<reference evidence="9" key="1">
    <citation type="submission" date="2016-10" db="EMBL/GenBank/DDBJ databases">
        <authorList>
            <person name="Varghese N."/>
            <person name="Submissions S."/>
        </authorList>
    </citation>
    <scope>NUCLEOTIDE SEQUENCE [LARGE SCALE GENOMIC DNA]</scope>
    <source>
        <strain evidence="9">CGMCC 1.9230</strain>
    </source>
</reference>
<keyword evidence="4" id="KW-0676">Redox-active center</keyword>
<dbReference type="Gene3D" id="3.40.250.10">
    <property type="entry name" value="Rhodanese-like domain"/>
    <property type="match status" value="1"/>
</dbReference>
<dbReference type="InterPro" id="IPR013766">
    <property type="entry name" value="Thioredoxin_domain"/>
</dbReference>
<dbReference type="GO" id="GO:0015035">
    <property type="term" value="F:protein-disulfide reductase activity"/>
    <property type="evidence" value="ECO:0007669"/>
    <property type="project" value="TreeGrafter"/>
</dbReference>
<keyword evidence="3" id="KW-1015">Disulfide bond</keyword>
<dbReference type="PANTHER" id="PTHR45663">
    <property type="entry name" value="GEO12009P1"/>
    <property type="match status" value="1"/>
</dbReference>
<dbReference type="PRINTS" id="PR00421">
    <property type="entry name" value="THIOREDOXIN"/>
</dbReference>
<evidence type="ECO:0000313" key="8">
    <source>
        <dbReference type="EMBL" id="SEG49038.1"/>
    </source>
</evidence>
<dbReference type="PROSITE" id="PS00194">
    <property type="entry name" value="THIOREDOXIN_1"/>
    <property type="match status" value="1"/>
</dbReference>
<proteinExistence type="predicted"/>
<dbReference type="AlphaFoldDB" id="A0A1H6AK04"/>
<dbReference type="PROSITE" id="PS50206">
    <property type="entry name" value="RHODANESE_3"/>
    <property type="match status" value="1"/>
</dbReference>
<dbReference type="CDD" id="cd00158">
    <property type="entry name" value="RHOD"/>
    <property type="match status" value="1"/>
</dbReference>
<evidence type="ECO:0000256" key="3">
    <source>
        <dbReference type="ARBA" id="ARBA00023157"/>
    </source>
</evidence>
<dbReference type="SUPFAM" id="SSF52833">
    <property type="entry name" value="Thioredoxin-like"/>
    <property type="match status" value="1"/>
</dbReference>
<feature type="chain" id="PRO_5009292767" evidence="5">
    <location>
        <begin position="21"/>
        <end position="232"/>
    </location>
</feature>
<keyword evidence="1" id="KW-0813">Transport</keyword>
<gene>
    <name evidence="8" type="ORF">SAMN04488130_11722</name>
</gene>
<dbReference type="InterPro" id="IPR036249">
    <property type="entry name" value="Thioredoxin-like_sf"/>
</dbReference>
<dbReference type="EMBL" id="FNVP01000017">
    <property type="protein sequence ID" value="SEG49038.1"/>
    <property type="molecule type" value="Genomic_DNA"/>
</dbReference>
<dbReference type="GO" id="GO:0005829">
    <property type="term" value="C:cytosol"/>
    <property type="evidence" value="ECO:0007669"/>
    <property type="project" value="TreeGrafter"/>
</dbReference>
<dbReference type="Pfam" id="PF00581">
    <property type="entry name" value="Rhodanese"/>
    <property type="match status" value="1"/>
</dbReference>
<dbReference type="PANTHER" id="PTHR45663:SF11">
    <property type="entry name" value="GEO12009P1"/>
    <property type="match status" value="1"/>
</dbReference>
<dbReference type="RefSeq" id="WP_104000906.1">
    <property type="nucleotide sequence ID" value="NZ_FNVP01000017.1"/>
</dbReference>
<dbReference type="SMART" id="SM00450">
    <property type="entry name" value="RHOD"/>
    <property type="match status" value="1"/>
</dbReference>
<dbReference type="Proteomes" id="UP000236737">
    <property type="component" value="Unassembled WGS sequence"/>
</dbReference>
<dbReference type="PROSITE" id="PS51352">
    <property type="entry name" value="THIOREDOXIN_2"/>
    <property type="match status" value="1"/>
</dbReference>
<sequence length="232" mass="26010">MKYRLILLLITSFAVLSCNGQTSKNVKTIEPTAFAEKIAATPNAQILDVRTPEEYVSGHIDNATNVNWNGTDFDAKAAALDKTKPVFVYCKSGGRSKQAAAKLEELGFTTIYELQGGMLKWDAAGLSKPSDKIIGMCSQEYSELLKTDKKVLISFYAEWCAPCKKMAPYILQMQKELADKVTIVRLNADENKTLISEMKISELPTLLLYENREVKWKHSGFISEEDLKKQIQ</sequence>
<dbReference type="Gene3D" id="3.40.30.10">
    <property type="entry name" value="Glutaredoxin"/>
    <property type="match status" value="1"/>
</dbReference>
<dbReference type="GO" id="GO:0045454">
    <property type="term" value="P:cell redox homeostasis"/>
    <property type="evidence" value="ECO:0007669"/>
    <property type="project" value="TreeGrafter"/>
</dbReference>
<dbReference type="InterPro" id="IPR036873">
    <property type="entry name" value="Rhodanese-like_dom_sf"/>
</dbReference>
<evidence type="ECO:0000256" key="5">
    <source>
        <dbReference type="SAM" id="SignalP"/>
    </source>
</evidence>
<evidence type="ECO:0000259" key="6">
    <source>
        <dbReference type="PROSITE" id="PS50206"/>
    </source>
</evidence>